<sequence length="135" mass="14480">MGERVVFAAGRVADALAAYGGARGVAVRPWVVSLRAGPDASLTGHVASTGHWLRVYRRRLRGATRRRAAAAPQLERLVGALVAYRAASLALVIVRRPPLVCHLWVTPDGERVVAHFEGVDRRLVGEATGRSPGQD</sequence>
<reference evidence="1 2" key="1">
    <citation type="submission" date="2018-10" db="EMBL/GenBank/DDBJ databases">
        <title>Isolation, diversity and antifungal activity of actinobacteria from wheat.</title>
        <authorList>
            <person name="Han C."/>
        </authorList>
    </citation>
    <scope>NUCLEOTIDE SEQUENCE [LARGE SCALE GENOMIC DNA]</scope>
    <source>
        <strain evidence="1 2">NEAU-YY642</strain>
    </source>
</reference>
<dbReference type="EMBL" id="RFFJ01000011">
    <property type="protein sequence ID" value="RMI44984.1"/>
    <property type="molecule type" value="Genomic_DNA"/>
</dbReference>
<evidence type="ECO:0000313" key="1">
    <source>
        <dbReference type="EMBL" id="RMI44984.1"/>
    </source>
</evidence>
<proteinExistence type="predicted"/>
<name>A0A3M2M5F2_9ACTN</name>
<gene>
    <name evidence="1" type="ORF">EBN88_04100</name>
</gene>
<dbReference type="Proteomes" id="UP000278673">
    <property type="component" value="Unassembled WGS sequence"/>
</dbReference>
<dbReference type="RefSeq" id="WP_122182403.1">
    <property type="nucleotide sequence ID" value="NZ_RFFJ01000011.1"/>
</dbReference>
<comment type="caution">
    <text evidence="1">The sequence shown here is derived from an EMBL/GenBank/DDBJ whole genome shotgun (WGS) entry which is preliminary data.</text>
</comment>
<organism evidence="1 2">
    <name type="scientific">Streptomyces triticirhizae</name>
    <dbReference type="NCBI Taxonomy" id="2483353"/>
    <lineage>
        <taxon>Bacteria</taxon>
        <taxon>Bacillati</taxon>
        <taxon>Actinomycetota</taxon>
        <taxon>Actinomycetes</taxon>
        <taxon>Kitasatosporales</taxon>
        <taxon>Streptomycetaceae</taxon>
        <taxon>Streptomyces</taxon>
    </lineage>
</organism>
<dbReference type="AlphaFoldDB" id="A0A3M2M5F2"/>
<keyword evidence="2" id="KW-1185">Reference proteome</keyword>
<accession>A0A3M2M5F2</accession>
<evidence type="ECO:0000313" key="2">
    <source>
        <dbReference type="Proteomes" id="UP000278673"/>
    </source>
</evidence>
<protein>
    <submittedName>
        <fullName evidence="1">Uncharacterized protein</fullName>
    </submittedName>
</protein>